<evidence type="ECO:0000313" key="2">
    <source>
        <dbReference type="Proteomes" id="UP000007962"/>
    </source>
</evidence>
<accession>C5BWG1</accession>
<dbReference type="HOGENOM" id="CLU_361578_0_0_11"/>
<gene>
    <name evidence="1" type="ordered locus">Bcav_0355</name>
</gene>
<reference evidence="1 2" key="1">
    <citation type="journal article" date="2009" name="Stand. Genomic Sci.">
        <title>Complete genome sequence of Beutenbergia cavernae type strain (HKI 0122).</title>
        <authorList>
            <person name="Land M."/>
            <person name="Pukall R."/>
            <person name="Abt B."/>
            <person name="Goker M."/>
            <person name="Rohde M."/>
            <person name="Glavina Del Rio T."/>
            <person name="Tice H."/>
            <person name="Copeland A."/>
            <person name="Cheng J.F."/>
            <person name="Lucas S."/>
            <person name="Chen F."/>
            <person name="Nolan M."/>
            <person name="Bruce D."/>
            <person name="Goodwin L."/>
            <person name="Pitluck S."/>
            <person name="Ivanova N."/>
            <person name="Mavromatis K."/>
            <person name="Ovchinnikova G."/>
            <person name="Pati A."/>
            <person name="Chen A."/>
            <person name="Palaniappan K."/>
            <person name="Hauser L."/>
            <person name="Chang Y.J."/>
            <person name="Jefferies C.C."/>
            <person name="Saunders E."/>
            <person name="Brettin T."/>
            <person name="Detter J.C."/>
            <person name="Han C."/>
            <person name="Chain P."/>
            <person name="Bristow J."/>
            <person name="Eisen J.A."/>
            <person name="Markowitz V."/>
            <person name="Hugenholtz P."/>
            <person name="Kyrpides N.C."/>
            <person name="Klenk H.P."/>
            <person name="Lapidus A."/>
        </authorList>
    </citation>
    <scope>NUCLEOTIDE SEQUENCE [LARGE SCALE GENOMIC DNA]</scope>
    <source>
        <strain evidence="2">ATCC BAA-8 / DSM 12333 / NBRC 16432</strain>
    </source>
</reference>
<evidence type="ECO:0000313" key="1">
    <source>
        <dbReference type="EMBL" id="ACQ78619.1"/>
    </source>
</evidence>
<dbReference type="RefSeq" id="WP_012725399.1">
    <property type="nucleotide sequence ID" value="NC_012669.1"/>
</dbReference>
<organism evidence="1 2">
    <name type="scientific">Beutenbergia cavernae (strain ATCC BAA-8 / DSM 12333 / CCUG 43141 / JCM 11478 / NBRC 16432 / NCIMB 13614 / HKI 0122)</name>
    <dbReference type="NCBI Taxonomy" id="471853"/>
    <lineage>
        <taxon>Bacteria</taxon>
        <taxon>Bacillati</taxon>
        <taxon>Actinomycetota</taxon>
        <taxon>Actinomycetes</taxon>
        <taxon>Micrococcales</taxon>
        <taxon>Beutenbergiaceae</taxon>
        <taxon>Beutenbergia</taxon>
    </lineage>
</organism>
<dbReference type="STRING" id="471853.Bcav_0355"/>
<sequence>MPTDFSFRAGALTALSPRLLGSRHVLLDPDRIVAPATFPRSASAHPIAPDTLVLDTMLLSSPDGATSYYIPRYRLRSAGDRYDIHVEPGPTGRFVLRLVLDAFPAPELGDAARTAVVLPGTLTAWLTYGSPILAEVVASATSEVEGGLAVEFSLTLAERDAVLWAFRSEQGARLTVTRAAPLAVPAGSAPVRLVPLEWVAEAAVPQLRMSILEPVEGPVVEPVEVPVIERVEPDPIPVLEPDPDPIIETFGADVAGSARLVVGSRLTGLMAVAADEPTAGFALAARGRLVGLDRAVVRDHRTGPIVRDHRTPRIPRIPRIPVDVPEPSPTVPEPPVVVPPAEQQYSSATPSLQCTVDLRFDPAVHPYVYPGTGSGGSAPSYERLLLEHDGRRHPYLREVAVPHVFYHLPDAFRLARTTTAPLRPALAFRVDQGAEESEASVTLTCQITPVTELSRLAAAAEALAANVPERDGVRPAVELRPLRASATLTLGLPEGTDDADAQGESVDVVNGFLFAESFPFAEFQDVYAALAAVGDVSTVLRGTVSVATGLAAEDLIPVDLRFATTVGDVLASAVTVDAEGTADVALRNASESPVRISSLTASVSRGTAVVAGEIAGLHLPVELAPDGEISCTVTPSAQLGGEGDIEVGFDTSGVEALPDPAAILALTLDRRIAQSVNREVTVLTTAAKLAADTARPVETVIVELDGGPAPVVVDAATPSAKGKVPVPLVDVLLGRDGGGEFRYRQTLVTASGETVEDADWRTTDRSLLVVPVT</sequence>
<name>C5BWG1_BEUC1</name>
<dbReference type="OrthoDB" id="5168998at2"/>
<dbReference type="EMBL" id="CP001618">
    <property type="protein sequence ID" value="ACQ78619.1"/>
    <property type="molecule type" value="Genomic_DNA"/>
</dbReference>
<dbReference type="AlphaFoldDB" id="C5BWG1"/>
<protein>
    <submittedName>
        <fullName evidence="1">Uncharacterized protein</fullName>
    </submittedName>
</protein>
<dbReference type="Proteomes" id="UP000007962">
    <property type="component" value="Chromosome"/>
</dbReference>
<keyword evidence="2" id="KW-1185">Reference proteome</keyword>
<dbReference type="KEGG" id="bcv:Bcav_0355"/>
<dbReference type="eggNOG" id="ENOG50337UU">
    <property type="taxonomic scope" value="Bacteria"/>
</dbReference>
<proteinExistence type="predicted"/>